<keyword evidence="16" id="KW-1185">Reference proteome</keyword>
<dbReference type="InterPro" id="IPR017853">
    <property type="entry name" value="GH"/>
</dbReference>
<dbReference type="SUPFAM" id="SSF51445">
    <property type="entry name" value="(Trans)glycosidases"/>
    <property type="match status" value="1"/>
</dbReference>
<evidence type="ECO:0000259" key="14">
    <source>
        <dbReference type="PROSITE" id="PS51910"/>
    </source>
</evidence>
<dbReference type="InterPro" id="IPR011583">
    <property type="entry name" value="Chitinase_II/V-like_cat"/>
</dbReference>
<dbReference type="PROSITE" id="PS51782">
    <property type="entry name" value="LYSM"/>
    <property type="match status" value="2"/>
</dbReference>
<keyword evidence="10" id="KW-0624">Polysaccharide degradation</keyword>
<comment type="caution">
    <text evidence="15">The sequence shown here is derived from an EMBL/GenBank/DDBJ whole genome shotgun (WGS) entry which is preliminary data.</text>
</comment>
<evidence type="ECO:0000256" key="11">
    <source>
        <dbReference type="RuleBase" id="RU000489"/>
    </source>
</evidence>
<feature type="transmembrane region" description="Helical" evidence="12">
    <location>
        <begin position="1128"/>
        <end position="1150"/>
    </location>
</feature>
<dbReference type="OrthoDB" id="73875at2759"/>
<dbReference type="SUPFAM" id="SSF57016">
    <property type="entry name" value="Plant lectins/antimicrobial peptides"/>
    <property type="match status" value="1"/>
</dbReference>
<organism evidence="15 16">
    <name type="scientific">Alternaria atra</name>
    <dbReference type="NCBI Taxonomy" id="119953"/>
    <lineage>
        <taxon>Eukaryota</taxon>
        <taxon>Fungi</taxon>
        <taxon>Dikarya</taxon>
        <taxon>Ascomycota</taxon>
        <taxon>Pezizomycotina</taxon>
        <taxon>Dothideomycetes</taxon>
        <taxon>Pleosporomycetidae</taxon>
        <taxon>Pleosporales</taxon>
        <taxon>Pleosporineae</taxon>
        <taxon>Pleosporaceae</taxon>
        <taxon>Alternaria</taxon>
        <taxon>Alternaria sect. Ulocladioides</taxon>
    </lineage>
</organism>
<dbReference type="InterPro" id="IPR036779">
    <property type="entry name" value="LysM_dom_sf"/>
</dbReference>
<dbReference type="EMBL" id="CAJRGZ010000015">
    <property type="protein sequence ID" value="CAG5140217.1"/>
    <property type="molecule type" value="Genomic_DNA"/>
</dbReference>
<dbReference type="RefSeq" id="XP_043164190.1">
    <property type="nucleotide sequence ID" value="XM_043308255.1"/>
</dbReference>
<dbReference type="SUPFAM" id="SSF54556">
    <property type="entry name" value="Chitinase insertion domain"/>
    <property type="match status" value="1"/>
</dbReference>
<dbReference type="Pfam" id="PF01476">
    <property type="entry name" value="LysM"/>
    <property type="match status" value="2"/>
</dbReference>
<keyword evidence="7" id="KW-0843">Virulence</keyword>
<evidence type="ECO:0000256" key="1">
    <source>
        <dbReference type="ARBA" id="ARBA00000822"/>
    </source>
</evidence>
<dbReference type="CDD" id="cd02878">
    <property type="entry name" value="GH18_zymocin_alpha"/>
    <property type="match status" value="1"/>
</dbReference>
<gene>
    <name evidence="15" type="ORF">ALTATR162_LOCUS661</name>
</gene>
<dbReference type="InterPro" id="IPR018392">
    <property type="entry name" value="LysM"/>
</dbReference>
<evidence type="ECO:0000313" key="16">
    <source>
        <dbReference type="Proteomes" id="UP000676310"/>
    </source>
</evidence>
<dbReference type="GO" id="GO:0006032">
    <property type="term" value="P:chitin catabolic process"/>
    <property type="evidence" value="ECO:0007669"/>
    <property type="project" value="UniProtKB-KW"/>
</dbReference>
<proteinExistence type="inferred from homology"/>
<dbReference type="EC" id="3.2.1.14" evidence="3"/>
<keyword evidence="6" id="KW-0146">Chitin degradation</keyword>
<dbReference type="Gene3D" id="3.30.60.10">
    <property type="entry name" value="Endochitinase-like"/>
    <property type="match status" value="1"/>
</dbReference>
<dbReference type="Gene3D" id="3.10.350.10">
    <property type="entry name" value="LysM domain"/>
    <property type="match status" value="2"/>
</dbReference>
<evidence type="ECO:0000256" key="6">
    <source>
        <dbReference type="ARBA" id="ARBA00023024"/>
    </source>
</evidence>
<keyword evidence="8" id="KW-0119">Carbohydrate metabolism</keyword>
<comment type="catalytic activity">
    <reaction evidence="1">
        <text>Random endo-hydrolysis of N-acetyl-beta-D-glucosaminide (1-&gt;4)-beta-linkages in chitin and chitodextrins.</text>
        <dbReference type="EC" id="3.2.1.14"/>
    </reaction>
</comment>
<evidence type="ECO:0000256" key="8">
    <source>
        <dbReference type="ARBA" id="ARBA00023277"/>
    </source>
</evidence>
<feature type="domain" description="LysM" evidence="13">
    <location>
        <begin position="339"/>
        <end position="387"/>
    </location>
</feature>
<evidence type="ECO:0000256" key="9">
    <source>
        <dbReference type="ARBA" id="ARBA00023295"/>
    </source>
</evidence>
<reference evidence="15" key="1">
    <citation type="submission" date="2021-05" db="EMBL/GenBank/DDBJ databases">
        <authorList>
            <person name="Stam R."/>
        </authorList>
    </citation>
    <scope>NUCLEOTIDE SEQUENCE</scope>
    <source>
        <strain evidence="15">CS162</strain>
    </source>
</reference>
<evidence type="ECO:0000256" key="7">
    <source>
        <dbReference type="ARBA" id="ARBA00023026"/>
    </source>
</evidence>
<evidence type="ECO:0000313" key="15">
    <source>
        <dbReference type="EMBL" id="CAG5140217.1"/>
    </source>
</evidence>
<dbReference type="AlphaFoldDB" id="A0A8J2HVI3"/>
<keyword evidence="12" id="KW-0472">Membrane</keyword>
<dbReference type="GeneID" id="67018518"/>
<evidence type="ECO:0000256" key="3">
    <source>
        <dbReference type="ARBA" id="ARBA00012729"/>
    </source>
</evidence>
<dbReference type="InterPro" id="IPR001223">
    <property type="entry name" value="Glyco_hydro18_cat"/>
</dbReference>
<keyword evidence="4" id="KW-0147">Chitin-binding</keyword>
<dbReference type="InterPro" id="IPR029070">
    <property type="entry name" value="Chitinase_insertion_sf"/>
</dbReference>
<keyword evidence="12" id="KW-0812">Transmembrane</keyword>
<keyword evidence="5 11" id="KW-0378">Hydrolase</keyword>
<keyword evidence="12" id="KW-1133">Transmembrane helix</keyword>
<dbReference type="CDD" id="cd00118">
    <property type="entry name" value="LysM"/>
    <property type="match status" value="1"/>
</dbReference>
<accession>A0A8J2HVI3</accession>
<comment type="similarity">
    <text evidence="2">Belongs to the glycosyl hydrolase 18 family. Chitinase class V subfamily.</text>
</comment>
<dbReference type="PROSITE" id="PS51910">
    <property type="entry name" value="GH18_2"/>
    <property type="match status" value="1"/>
</dbReference>
<evidence type="ECO:0000259" key="13">
    <source>
        <dbReference type="PROSITE" id="PS51782"/>
    </source>
</evidence>
<dbReference type="Gene3D" id="3.20.20.80">
    <property type="entry name" value="Glycosidases"/>
    <property type="match status" value="1"/>
</dbReference>
<dbReference type="SMART" id="SM00636">
    <property type="entry name" value="Glyco_18"/>
    <property type="match status" value="1"/>
</dbReference>
<feature type="domain" description="LysM" evidence="13">
    <location>
        <begin position="274"/>
        <end position="320"/>
    </location>
</feature>
<dbReference type="GO" id="GO:0000272">
    <property type="term" value="P:polysaccharide catabolic process"/>
    <property type="evidence" value="ECO:0007669"/>
    <property type="project" value="UniProtKB-KW"/>
</dbReference>
<dbReference type="InterPro" id="IPR053214">
    <property type="entry name" value="LysM12-like"/>
</dbReference>
<keyword evidence="9 11" id="KW-0326">Glycosidase</keyword>
<dbReference type="CDD" id="cd00035">
    <property type="entry name" value="ChtBD1"/>
    <property type="match status" value="1"/>
</dbReference>
<evidence type="ECO:0000256" key="4">
    <source>
        <dbReference type="ARBA" id="ARBA00022669"/>
    </source>
</evidence>
<evidence type="ECO:0000256" key="10">
    <source>
        <dbReference type="ARBA" id="ARBA00023326"/>
    </source>
</evidence>
<evidence type="ECO:0000256" key="2">
    <source>
        <dbReference type="ARBA" id="ARBA00008682"/>
    </source>
</evidence>
<sequence length="1240" mass="134691">MPRLTAQRGPYSYHDFDELSSCNDTILFTLNVQASTETPLIKACLTSKSGPQMQAGAFYGLLQNNVTSTPSPDMVPELLVPKEKMVASEDGSCGALPQEATLEVETRWSGQGSASADKISAALSQLQEYFRKSASCGRDLMFARSSVNVVVGAFAGGDILKSSVADTIGSYSESILEGTIPARFAVQTTGAQNGSSAQAQFDTRLGFFADLTGNVTSVQGFLASYINNVGKGIDLQDMEGGEAPVSIPITILGSPVASNTTRSGRSVHPRALCRDIQVIKDDSCASLASRCGISGSDFTKYNSKTSNLCATLKPKQYVCCSQGDLSDHTPQPSGDGTCFTYEVKADDGCWSIAESFGIDQQRIEEVNKKTWGFAGCSALKEKAIVCLSKGNPPMPAQDPSIICGPQVVGTQRPANWDDIAKLNPCPLNACCDVWGQCGTTDEFCTRSDVDDEHIGTAKPNTNGCISNCGTKIVNNAAGPAQFAHVGYFEAFNNERDCLHMDITQMDTETYTHIHFAFATIGKDYSIAMTDGVKKQFDKMVAMESKAKKILSFGGWSFSTDHDTSPIFATGVSDANRELFATKVVQFLKDNKLDGLDFDWEYPGATDIAGSVPGSPSDGLNYLKFLKSVKSKLPSDKSLSIALPASYWYLKGFPVKLMSAVVDYFIYMTYDLHGQWDYGSKFSNPGCKTGNCLRSHVNKTETETALSMVTKAGVPSNKIMVGVSSYGRSFKMVDPTCTGVMCKFSGSPKLSNAEPGECTATGGYIADAEIATLIENGEFDGTGNVKTWFDDASDSNIMTWNGNWVAYMDDFTKFTRTKWVKELNFGGTSDWAVDLQEYKDSVDDDNSGSDLGDVHDEDCIQEYANLDALVADLDNVAGVCAAEYAVGTMSTLLDETLKKFDEIKQDYDGKFGYYASWIDELVNPQLENWMNNFFMGEENKTGLGNRYFDCKYEKKGNKYSGPCPVPYSLMRKDSWDDPEYGYESWDIEYTLRDKDGYEKALGRDLGISADWIVFKDTDTYPECEGAPDDCTEVHQWRRKDFPRKKDKISVPDPKKIMEDALPTIEGLRSQISQALLLLGMSLYDTEYDYNDAVLALATPVQMLAQAVDTMSQVKDIGGKISAQKKKETILLIVSLILMIVPFISEVGFAVAGLSNLARLAFVAGEVANGALAIGEIIEDPESAPFAVMGILAGAAGRGGKPEATFADAAKARRVLPDAGAMGKTFKGIDEKYQKVMGLCKA</sequence>
<dbReference type="Pfam" id="PF00704">
    <property type="entry name" value="Glyco_hydro_18"/>
    <property type="match status" value="1"/>
</dbReference>
<feature type="domain" description="GH18" evidence="14">
    <location>
        <begin position="482"/>
        <end position="848"/>
    </location>
</feature>
<dbReference type="InterPro" id="IPR001579">
    <property type="entry name" value="Glyco_hydro_18_chit_AS"/>
</dbReference>
<dbReference type="PANTHER" id="PTHR47700">
    <property type="entry name" value="V CHITINASE, PUTATIVE (AFU_ORTHOLOGUE AFUA_6G13720)-RELATED"/>
    <property type="match status" value="1"/>
</dbReference>
<dbReference type="Gene3D" id="3.10.50.10">
    <property type="match status" value="1"/>
</dbReference>
<dbReference type="GO" id="GO:0008843">
    <property type="term" value="F:endochitinase activity"/>
    <property type="evidence" value="ECO:0007669"/>
    <property type="project" value="UniProtKB-EC"/>
</dbReference>
<evidence type="ECO:0000256" key="12">
    <source>
        <dbReference type="SAM" id="Phobius"/>
    </source>
</evidence>
<dbReference type="Proteomes" id="UP000676310">
    <property type="component" value="Unassembled WGS sequence"/>
</dbReference>
<name>A0A8J2HVI3_9PLEO</name>
<dbReference type="GO" id="GO:0008061">
    <property type="term" value="F:chitin binding"/>
    <property type="evidence" value="ECO:0007669"/>
    <property type="project" value="UniProtKB-KW"/>
</dbReference>
<dbReference type="PANTHER" id="PTHR47700:SF2">
    <property type="entry name" value="CHITINASE"/>
    <property type="match status" value="1"/>
</dbReference>
<dbReference type="SMART" id="SM00257">
    <property type="entry name" value="LysM"/>
    <property type="match status" value="2"/>
</dbReference>
<evidence type="ECO:0000256" key="5">
    <source>
        <dbReference type="ARBA" id="ARBA00022801"/>
    </source>
</evidence>
<dbReference type="SUPFAM" id="SSF54106">
    <property type="entry name" value="LysM domain"/>
    <property type="match status" value="1"/>
</dbReference>
<dbReference type="PROSITE" id="PS01095">
    <property type="entry name" value="GH18_1"/>
    <property type="match status" value="1"/>
</dbReference>
<protein>
    <recommendedName>
        <fullName evidence="3">chitinase</fullName>
        <ecNumber evidence="3">3.2.1.14</ecNumber>
    </recommendedName>
</protein>
<dbReference type="InterPro" id="IPR036861">
    <property type="entry name" value="Endochitinase-like_sf"/>
</dbReference>